<keyword evidence="1" id="KW-0732">Signal</keyword>
<organism evidence="2 3">
    <name type="scientific">Martelella mangrovi</name>
    <dbReference type="NCBI Taxonomy" id="1397477"/>
    <lineage>
        <taxon>Bacteria</taxon>
        <taxon>Pseudomonadati</taxon>
        <taxon>Pseudomonadota</taxon>
        <taxon>Alphaproteobacteria</taxon>
        <taxon>Hyphomicrobiales</taxon>
        <taxon>Aurantimonadaceae</taxon>
        <taxon>Martelella</taxon>
    </lineage>
</organism>
<name>A0ABV2IFV4_9HYPH</name>
<proteinExistence type="predicted"/>
<keyword evidence="3" id="KW-1185">Reference proteome</keyword>
<evidence type="ECO:0000256" key="1">
    <source>
        <dbReference type="SAM" id="SignalP"/>
    </source>
</evidence>
<comment type="caution">
    <text evidence="2">The sequence shown here is derived from an EMBL/GenBank/DDBJ whole genome shotgun (WGS) entry which is preliminary data.</text>
</comment>
<dbReference type="EMBL" id="JBEPLY010000017">
    <property type="protein sequence ID" value="MET3601810.1"/>
    <property type="molecule type" value="Genomic_DNA"/>
</dbReference>
<gene>
    <name evidence="2" type="ORF">ABID12_003773</name>
</gene>
<evidence type="ECO:0000313" key="3">
    <source>
        <dbReference type="Proteomes" id="UP001549164"/>
    </source>
</evidence>
<accession>A0ABV2IFV4</accession>
<dbReference type="Proteomes" id="UP001549164">
    <property type="component" value="Unassembled WGS sequence"/>
</dbReference>
<feature type="chain" id="PRO_5047536900" evidence="1">
    <location>
        <begin position="22"/>
        <end position="130"/>
    </location>
</feature>
<protein>
    <submittedName>
        <fullName evidence="2">Uncharacterized protein</fullName>
    </submittedName>
</protein>
<feature type="signal peptide" evidence="1">
    <location>
        <begin position="1"/>
        <end position="21"/>
    </location>
</feature>
<dbReference type="RefSeq" id="WP_354435616.1">
    <property type="nucleotide sequence ID" value="NZ_JBEPLY010000017.1"/>
</dbReference>
<evidence type="ECO:0000313" key="2">
    <source>
        <dbReference type="EMBL" id="MET3601810.1"/>
    </source>
</evidence>
<reference evidence="2 3" key="1">
    <citation type="submission" date="2024-06" db="EMBL/GenBank/DDBJ databases">
        <title>Genomic Encyclopedia of Type Strains, Phase IV (KMG-IV): sequencing the most valuable type-strain genomes for metagenomic binning, comparative biology and taxonomic classification.</title>
        <authorList>
            <person name="Goeker M."/>
        </authorList>
    </citation>
    <scope>NUCLEOTIDE SEQUENCE [LARGE SCALE GENOMIC DNA]</scope>
    <source>
        <strain evidence="2 3">DSM 28102</strain>
    </source>
</reference>
<sequence length="130" mass="14501">MKKVSILLVFFLALSGGNVMAADDTSDIGKASEKARDLALLTVAEIYLCRNAPPEDIGYAMMRAKRSIIRTYSSLAGKEYASKVYEGMEYTVEQYYGDTAHSDVSDCSDNISDKLREFENAFAYMEYLSD</sequence>